<evidence type="ECO:0000259" key="10">
    <source>
        <dbReference type="PROSITE" id="PS51898"/>
    </source>
</evidence>
<accession>A0A8S5N200</accession>
<dbReference type="GO" id="GO:0044826">
    <property type="term" value="P:viral genome integration into host DNA"/>
    <property type="evidence" value="ECO:0007669"/>
    <property type="project" value="UniProtKB-KW"/>
</dbReference>
<proteinExistence type="inferred from homology"/>
<feature type="domain" description="Tyr recombinase" evidence="10">
    <location>
        <begin position="198"/>
        <end position="381"/>
    </location>
</feature>
<evidence type="ECO:0000256" key="8">
    <source>
        <dbReference type="ARBA" id="ARBA00023296"/>
    </source>
</evidence>
<dbReference type="EMBL" id="BK015037">
    <property type="protein sequence ID" value="DAD88163.1"/>
    <property type="molecule type" value="Genomic_DNA"/>
</dbReference>
<dbReference type="CDD" id="cd00397">
    <property type="entry name" value="DNA_BRE_C"/>
    <property type="match status" value="1"/>
</dbReference>
<evidence type="ECO:0000313" key="11">
    <source>
        <dbReference type="EMBL" id="DAD88163.1"/>
    </source>
</evidence>
<evidence type="ECO:0000256" key="6">
    <source>
        <dbReference type="ARBA" id="ARBA00023172"/>
    </source>
</evidence>
<keyword evidence="5" id="KW-0238">DNA-binding</keyword>
<name>A0A8S5N200_9CAUD</name>
<evidence type="ECO:0000256" key="9">
    <source>
        <dbReference type="ARBA" id="ARBA00049605"/>
    </source>
</evidence>
<dbReference type="PANTHER" id="PTHR30629:SF2">
    <property type="entry name" value="PROPHAGE INTEGRASE INTS-RELATED"/>
    <property type="match status" value="1"/>
</dbReference>
<dbReference type="GO" id="GO:0075713">
    <property type="term" value="P:establishment of integrated proviral latency"/>
    <property type="evidence" value="ECO:0007669"/>
    <property type="project" value="UniProtKB-KW"/>
</dbReference>
<dbReference type="Gene3D" id="1.10.150.130">
    <property type="match status" value="1"/>
</dbReference>
<dbReference type="InterPro" id="IPR010998">
    <property type="entry name" value="Integrase_recombinase_N"/>
</dbReference>
<dbReference type="GO" id="GO:0046718">
    <property type="term" value="P:symbiont entry into host cell"/>
    <property type="evidence" value="ECO:0007669"/>
    <property type="project" value="UniProtKB-KW"/>
</dbReference>
<keyword evidence="8" id="KW-1160">Virus entry into host cell</keyword>
<protein>
    <recommendedName>
        <fullName evidence="2">Integrase</fullName>
    </recommendedName>
</protein>
<reference evidence="11" key="1">
    <citation type="journal article" date="2021" name="Proc. Natl. Acad. Sci. U.S.A.">
        <title>A Catalog of Tens of Thousands of Viruses from Human Metagenomes Reveals Hidden Associations with Chronic Diseases.</title>
        <authorList>
            <person name="Tisza M.J."/>
            <person name="Buck C.B."/>
        </authorList>
    </citation>
    <scope>NUCLEOTIDE SEQUENCE</scope>
    <source>
        <strain evidence="11">CtXQq5</strain>
    </source>
</reference>
<dbReference type="InterPro" id="IPR013762">
    <property type="entry name" value="Integrase-like_cat_sf"/>
</dbReference>
<evidence type="ECO:0000256" key="5">
    <source>
        <dbReference type="ARBA" id="ARBA00023125"/>
    </source>
</evidence>
<dbReference type="InterPro" id="IPR011010">
    <property type="entry name" value="DNA_brk_join_enz"/>
</dbReference>
<evidence type="ECO:0000256" key="7">
    <source>
        <dbReference type="ARBA" id="ARBA00023195"/>
    </source>
</evidence>
<dbReference type="Pfam" id="PF00589">
    <property type="entry name" value="Phage_integrase"/>
    <property type="match status" value="1"/>
</dbReference>
<organism evidence="11">
    <name type="scientific">Siphoviridae sp. ctXQq5</name>
    <dbReference type="NCBI Taxonomy" id="2826368"/>
    <lineage>
        <taxon>Viruses</taxon>
        <taxon>Duplodnaviria</taxon>
        <taxon>Heunggongvirae</taxon>
        <taxon>Uroviricota</taxon>
        <taxon>Caudoviricetes</taxon>
    </lineage>
</organism>
<dbReference type="Gene3D" id="1.10.443.10">
    <property type="entry name" value="Intergrase catalytic core"/>
    <property type="match status" value="1"/>
</dbReference>
<evidence type="ECO:0000256" key="2">
    <source>
        <dbReference type="ARBA" id="ARBA00016082"/>
    </source>
</evidence>
<keyword evidence="6" id="KW-0233">DNA recombination</keyword>
<dbReference type="GO" id="GO:0015074">
    <property type="term" value="P:DNA integration"/>
    <property type="evidence" value="ECO:0007669"/>
    <property type="project" value="UniProtKB-KW"/>
</dbReference>
<dbReference type="PROSITE" id="PS51898">
    <property type="entry name" value="TYR_RECOMBINASE"/>
    <property type="match status" value="1"/>
</dbReference>
<comment type="function">
    <text evidence="9">Integrase is necessary for integration of the phage into the host genome by site-specific recombination. In conjunction with excisionase, integrase is also necessary for excision of the prophage from the host genome.</text>
</comment>
<comment type="similarity">
    <text evidence="1">Belongs to the 'phage' integrase family.</text>
</comment>
<dbReference type="InterPro" id="IPR050808">
    <property type="entry name" value="Phage_Integrase"/>
</dbReference>
<keyword evidence="4" id="KW-0229">DNA integration</keyword>
<dbReference type="GO" id="GO:0016740">
    <property type="term" value="F:transferase activity"/>
    <property type="evidence" value="ECO:0007669"/>
    <property type="project" value="UniProtKB-KW"/>
</dbReference>
<evidence type="ECO:0000256" key="1">
    <source>
        <dbReference type="ARBA" id="ARBA00008857"/>
    </source>
</evidence>
<dbReference type="GO" id="GO:0003677">
    <property type="term" value="F:DNA binding"/>
    <property type="evidence" value="ECO:0007669"/>
    <property type="project" value="UniProtKB-KW"/>
</dbReference>
<sequence length="384" mass="45665">MPSLKEIQGYTPPVLHTGKDWYIDFYAFNPVYGEMRRKKIKLNFIEKVTERRKYAKDYMNRLSEKLSLGWNPWIEQESSNAYMLFADVISKYRTFMNKMLKDGRYRQETLKSYSSYLHNMELFNEQKKVPITYIYQFDKDFCVMLLDEVYITRDNTAFTRDNYLGFLKSFSTFCLNHNYLTKNPTDGISSLGRKGKKKIRGVLSEDLLKKVCDYLKESNPHFLLASYILYYCFIRPAEMTKLKLSNISLERQTIFVQDTISKNKKDGTITLPAKVIHLMLDLKIFDHPHDYYLFSDGMKPGKVERSEKMFRDWWARHVRKDLKLSDKHKFYSLKDTGITNMLRHYDVLSVRDQARHSSILMTDIYTPHDIQEANSLIKNYQGDF</sequence>
<keyword evidence="3" id="KW-0808">Transferase</keyword>
<dbReference type="InterPro" id="IPR002104">
    <property type="entry name" value="Integrase_catalytic"/>
</dbReference>
<dbReference type="SUPFAM" id="SSF56349">
    <property type="entry name" value="DNA breaking-rejoining enzymes"/>
    <property type="match status" value="1"/>
</dbReference>
<evidence type="ECO:0000256" key="4">
    <source>
        <dbReference type="ARBA" id="ARBA00022908"/>
    </source>
</evidence>
<dbReference type="PANTHER" id="PTHR30629">
    <property type="entry name" value="PROPHAGE INTEGRASE"/>
    <property type="match status" value="1"/>
</dbReference>
<dbReference type="GO" id="GO:0006310">
    <property type="term" value="P:DNA recombination"/>
    <property type="evidence" value="ECO:0007669"/>
    <property type="project" value="UniProtKB-KW"/>
</dbReference>
<keyword evidence="7" id="KW-1179">Viral genome integration</keyword>
<evidence type="ECO:0000256" key="3">
    <source>
        <dbReference type="ARBA" id="ARBA00022679"/>
    </source>
</evidence>